<comment type="caution">
    <text evidence="1">The sequence shown here is derived from an EMBL/GenBank/DDBJ whole genome shotgun (WGS) entry which is preliminary data.</text>
</comment>
<evidence type="ECO:0008006" key="3">
    <source>
        <dbReference type="Google" id="ProtNLM"/>
    </source>
</evidence>
<keyword evidence="2" id="KW-1185">Reference proteome</keyword>
<dbReference type="OrthoDB" id="5985073at2759"/>
<dbReference type="Gene3D" id="3.10.350.10">
    <property type="entry name" value="LysM domain"/>
    <property type="match status" value="1"/>
</dbReference>
<reference evidence="1 2" key="1">
    <citation type="submission" date="2017-12" db="EMBL/GenBank/DDBJ databases">
        <title>Comparative genomics of Botrytis spp.</title>
        <authorList>
            <person name="Valero-Jimenez C.A."/>
            <person name="Tapia P."/>
            <person name="Veloso J."/>
            <person name="Silva-Moreno E."/>
            <person name="Staats M."/>
            <person name="Valdes J.H."/>
            <person name="Van Kan J.A.L."/>
        </authorList>
    </citation>
    <scope>NUCLEOTIDE SEQUENCE [LARGE SCALE GENOMIC DNA]</scope>
    <source>
        <strain evidence="1 2">Bt9001</strain>
    </source>
</reference>
<protein>
    <recommendedName>
        <fullName evidence="3">LysM domain-containing protein</fullName>
    </recommendedName>
</protein>
<evidence type="ECO:0000313" key="1">
    <source>
        <dbReference type="EMBL" id="TGO19447.1"/>
    </source>
</evidence>
<name>A0A4Z1FD06_9HELO</name>
<evidence type="ECO:0000313" key="2">
    <source>
        <dbReference type="Proteomes" id="UP000297777"/>
    </source>
</evidence>
<proteinExistence type="predicted"/>
<dbReference type="EMBL" id="PQXH01000004">
    <property type="protein sequence ID" value="TGO19447.1"/>
    <property type="molecule type" value="Genomic_DNA"/>
</dbReference>
<dbReference type="AlphaFoldDB" id="A0A4Z1FD06"/>
<organism evidence="1 2">
    <name type="scientific">Botrytis tulipae</name>
    <dbReference type="NCBI Taxonomy" id="87230"/>
    <lineage>
        <taxon>Eukaryota</taxon>
        <taxon>Fungi</taxon>
        <taxon>Dikarya</taxon>
        <taxon>Ascomycota</taxon>
        <taxon>Pezizomycotina</taxon>
        <taxon>Leotiomycetes</taxon>
        <taxon>Helotiales</taxon>
        <taxon>Sclerotiniaceae</taxon>
        <taxon>Botrytis</taxon>
    </lineage>
</organism>
<accession>A0A4Z1FD06</accession>
<dbReference type="InterPro" id="IPR036779">
    <property type="entry name" value="LysM_dom_sf"/>
</dbReference>
<dbReference type="Proteomes" id="UP000297777">
    <property type="component" value="Unassembled WGS sequence"/>
</dbReference>
<sequence>MISFLCILSYIPLRDLHSINASPPLYPLSDSTITTTLTTTITTTTTYLSASNSITTPATKTKTQHPCSELFAPARCFVTTYPTTTPSTWPAVGTPTKTRAAGPKYTSIQDLPLAPGTSGSCGRYTRHFEGKSSNMNLCGLIGYFYGIDVYDFTAWNPSLIWDPKNISSCVLAPGYRYCVRKDTSQLNSTAGAS</sequence>
<gene>
    <name evidence="1" type="ORF">BTUL_0004g00850</name>
</gene>